<reference evidence="1" key="1">
    <citation type="submission" date="2025-08" db="UniProtKB">
        <authorList>
            <consortium name="Ensembl"/>
        </authorList>
    </citation>
    <scope>IDENTIFICATION</scope>
</reference>
<accession>A0A3Q3WBC2</accession>
<reference evidence="1" key="2">
    <citation type="submission" date="2025-09" db="UniProtKB">
        <authorList>
            <consortium name="Ensembl"/>
        </authorList>
    </citation>
    <scope>IDENTIFICATION</scope>
</reference>
<dbReference type="Ensembl" id="ENSMMOT00000009462.1">
    <property type="protein sequence ID" value="ENSMMOP00000009297.1"/>
    <property type="gene ID" value="ENSMMOG00000007197.1"/>
</dbReference>
<name>A0A3Q3WBC2_MOLML</name>
<evidence type="ECO:0000313" key="2">
    <source>
        <dbReference type="Proteomes" id="UP000261620"/>
    </source>
</evidence>
<evidence type="ECO:0000313" key="1">
    <source>
        <dbReference type="Ensembl" id="ENSMMOP00000009297.1"/>
    </source>
</evidence>
<protein>
    <submittedName>
        <fullName evidence="1">Uncharacterized protein</fullName>
    </submittedName>
</protein>
<dbReference type="STRING" id="94237.ENSMMOP00000009297"/>
<dbReference type="AlphaFoldDB" id="A0A3Q3WBC2"/>
<keyword evidence="2" id="KW-1185">Reference proteome</keyword>
<sequence>MATLVANRTMDVNGLAAAARTHTQAVTRNYISQPRLSMSCVHSLRWKMPHLSECKVSVIWL</sequence>
<dbReference type="Proteomes" id="UP000261620">
    <property type="component" value="Unplaced"/>
</dbReference>
<proteinExistence type="predicted"/>
<organism evidence="1 2">
    <name type="scientific">Mola mola</name>
    <name type="common">Ocean sunfish</name>
    <name type="synonym">Tetraodon mola</name>
    <dbReference type="NCBI Taxonomy" id="94237"/>
    <lineage>
        <taxon>Eukaryota</taxon>
        <taxon>Metazoa</taxon>
        <taxon>Chordata</taxon>
        <taxon>Craniata</taxon>
        <taxon>Vertebrata</taxon>
        <taxon>Euteleostomi</taxon>
        <taxon>Actinopterygii</taxon>
        <taxon>Neopterygii</taxon>
        <taxon>Teleostei</taxon>
        <taxon>Neoteleostei</taxon>
        <taxon>Acanthomorphata</taxon>
        <taxon>Eupercaria</taxon>
        <taxon>Tetraodontiformes</taxon>
        <taxon>Molidae</taxon>
        <taxon>Mola</taxon>
    </lineage>
</organism>